<feature type="transmembrane region" description="Helical" evidence="15">
    <location>
        <begin position="317"/>
        <end position="337"/>
    </location>
</feature>
<feature type="transmembrane region" description="Helical" evidence="15">
    <location>
        <begin position="954"/>
        <end position="974"/>
    </location>
</feature>
<evidence type="ECO:0000256" key="3">
    <source>
        <dbReference type="ARBA" id="ARBA00012191"/>
    </source>
</evidence>
<evidence type="ECO:0000256" key="12">
    <source>
        <dbReference type="ARBA" id="ARBA00023180"/>
    </source>
</evidence>
<keyword evidence="10 15" id="KW-1133">Transmembrane helix</keyword>
<feature type="region of interest" description="Disordered" evidence="14">
    <location>
        <begin position="739"/>
        <end position="763"/>
    </location>
</feature>
<feature type="domain" description="ABC transporter" evidence="16">
    <location>
        <begin position="498"/>
        <end position="734"/>
    </location>
</feature>
<keyword evidence="12" id="KW-0325">Glycoprotein</keyword>
<evidence type="ECO:0000256" key="15">
    <source>
        <dbReference type="SAM" id="Phobius"/>
    </source>
</evidence>
<keyword evidence="4" id="KW-0813">Transport</keyword>
<dbReference type="GO" id="GO:0008559">
    <property type="term" value="F:ABC-type xenobiotic transporter activity"/>
    <property type="evidence" value="ECO:0007669"/>
    <property type="project" value="UniProtKB-EC"/>
</dbReference>
<feature type="transmembrane region" description="Helical" evidence="15">
    <location>
        <begin position="980"/>
        <end position="997"/>
    </location>
</feature>
<comment type="similarity">
    <text evidence="2">Belongs to the ABC transporter superfamily. ABCB family. Multidrug resistance exporter (TC 3.A.1.201) subfamily.</text>
</comment>
<evidence type="ECO:0000256" key="10">
    <source>
        <dbReference type="ARBA" id="ARBA00022989"/>
    </source>
</evidence>
<feature type="compositionally biased region" description="Basic and acidic residues" evidence="14">
    <location>
        <begin position="29"/>
        <end position="40"/>
    </location>
</feature>
<dbReference type="EC" id="7.6.2.2" evidence="3"/>
<evidence type="ECO:0000256" key="4">
    <source>
        <dbReference type="ARBA" id="ARBA00022448"/>
    </source>
</evidence>
<dbReference type="PROSITE" id="PS50893">
    <property type="entry name" value="ABC_TRANSPORTER_2"/>
    <property type="match status" value="2"/>
</dbReference>
<dbReference type="Gene3D" id="3.40.50.300">
    <property type="entry name" value="P-loop containing nucleotide triphosphate hydrolases"/>
    <property type="match status" value="2"/>
</dbReference>
<dbReference type="InterPro" id="IPR036640">
    <property type="entry name" value="ABC1_TM_sf"/>
</dbReference>
<feature type="transmembrane region" description="Helical" evidence="15">
    <location>
        <begin position="1060"/>
        <end position="1086"/>
    </location>
</feature>
<dbReference type="FunFam" id="1.20.1560.10:FF:000009">
    <property type="entry name" value="ABC transporter B family member 1"/>
    <property type="match status" value="1"/>
</dbReference>
<keyword evidence="8" id="KW-0067">ATP-binding</keyword>
<feature type="domain" description="ABC transmembrane type-1" evidence="17">
    <location>
        <begin position="131"/>
        <end position="461"/>
    </location>
</feature>
<feature type="transmembrane region" description="Helical" evidence="15">
    <location>
        <begin position="292"/>
        <end position="311"/>
    </location>
</feature>
<gene>
    <name evidence="18" type="ORF">GHT06_012147</name>
</gene>
<dbReference type="Proteomes" id="UP000820818">
    <property type="component" value="Linkage Group LG3"/>
</dbReference>
<feature type="transmembrane region" description="Helical" evidence="15">
    <location>
        <begin position="826"/>
        <end position="849"/>
    </location>
</feature>
<dbReference type="SUPFAM" id="SSF52540">
    <property type="entry name" value="P-loop containing nucleoside triphosphate hydrolases"/>
    <property type="match status" value="2"/>
</dbReference>
<dbReference type="GO" id="GO:0015421">
    <property type="term" value="F:ABC-type oligopeptide transporter activity"/>
    <property type="evidence" value="ECO:0007669"/>
    <property type="project" value="TreeGrafter"/>
</dbReference>
<evidence type="ECO:0000259" key="16">
    <source>
        <dbReference type="PROSITE" id="PS50893"/>
    </source>
</evidence>
<evidence type="ECO:0000256" key="6">
    <source>
        <dbReference type="ARBA" id="ARBA00022737"/>
    </source>
</evidence>
<evidence type="ECO:0000256" key="13">
    <source>
        <dbReference type="ARBA" id="ARBA00034018"/>
    </source>
</evidence>
<dbReference type="FunFam" id="1.20.1560.10:FF:000018">
    <property type="entry name" value="ATP-binding cassette subfamily B member 11"/>
    <property type="match status" value="1"/>
</dbReference>
<keyword evidence="7" id="KW-0547">Nucleotide-binding</keyword>
<dbReference type="Pfam" id="PF00664">
    <property type="entry name" value="ABC_membrane"/>
    <property type="match status" value="2"/>
</dbReference>
<evidence type="ECO:0000313" key="18">
    <source>
        <dbReference type="EMBL" id="KAI9561191.1"/>
    </source>
</evidence>
<dbReference type="InterPro" id="IPR017871">
    <property type="entry name" value="ABC_transporter-like_CS"/>
</dbReference>
<feature type="region of interest" description="Disordered" evidence="14">
    <location>
        <begin position="1"/>
        <end position="113"/>
    </location>
</feature>
<feature type="compositionally biased region" description="Acidic residues" evidence="14">
    <location>
        <begin position="749"/>
        <end position="758"/>
    </location>
</feature>
<dbReference type="CDD" id="cd18577">
    <property type="entry name" value="ABC_6TM_Pgp_ABCB1_D1_like"/>
    <property type="match status" value="1"/>
</dbReference>
<keyword evidence="11 15" id="KW-0472">Membrane</keyword>
<dbReference type="SUPFAM" id="SSF90123">
    <property type="entry name" value="ABC transporter transmembrane region"/>
    <property type="match status" value="2"/>
</dbReference>
<dbReference type="SMART" id="SM00382">
    <property type="entry name" value="AAA"/>
    <property type="match status" value="2"/>
</dbReference>
<organism evidence="18 19">
    <name type="scientific">Daphnia sinensis</name>
    <dbReference type="NCBI Taxonomy" id="1820382"/>
    <lineage>
        <taxon>Eukaryota</taxon>
        <taxon>Metazoa</taxon>
        <taxon>Ecdysozoa</taxon>
        <taxon>Arthropoda</taxon>
        <taxon>Crustacea</taxon>
        <taxon>Branchiopoda</taxon>
        <taxon>Diplostraca</taxon>
        <taxon>Cladocera</taxon>
        <taxon>Anomopoda</taxon>
        <taxon>Daphniidae</taxon>
        <taxon>Daphnia</taxon>
        <taxon>Daphnia similis group</taxon>
    </lineage>
</organism>
<comment type="catalytic activity">
    <reaction evidence="13">
        <text>ATP + H2O + xenobioticSide 1 = ADP + phosphate + xenobioticSide 2.</text>
        <dbReference type="EC" id="7.6.2.2"/>
    </reaction>
</comment>
<dbReference type="GO" id="GO:0005524">
    <property type="term" value="F:ATP binding"/>
    <property type="evidence" value="ECO:0007669"/>
    <property type="project" value="UniProtKB-KW"/>
</dbReference>
<name>A0AAD5LED6_9CRUS</name>
<dbReference type="FunFam" id="3.40.50.300:FF:000479">
    <property type="entry name" value="Multidrug resistance protein 1A"/>
    <property type="match status" value="2"/>
</dbReference>
<evidence type="ECO:0000256" key="9">
    <source>
        <dbReference type="ARBA" id="ARBA00022967"/>
    </source>
</evidence>
<evidence type="ECO:0000256" key="7">
    <source>
        <dbReference type="ARBA" id="ARBA00022741"/>
    </source>
</evidence>
<keyword evidence="19" id="KW-1185">Reference proteome</keyword>
<dbReference type="CDD" id="cd03249">
    <property type="entry name" value="ABC_MTABC3_MDL1_MDL2"/>
    <property type="match status" value="2"/>
</dbReference>
<dbReference type="PROSITE" id="PS50929">
    <property type="entry name" value="ABC_TM1F"/>
    <property type="match status" value="2"/>
</dbReference>
<dbReference type="PANTHER" id="PTHR43394">
    <property type="entry name" value="ATP-DEPENDENT PERMEASE MDL1, MITOCHONDRIAL"/>
    <property type="match status" value="1"/>
</dbReference>
<dbReference type="Pfam" id="PF00005">
    <property type="entry name" value="ABC_tran"/>
    <property type="match status" value="2"/>
</dbReference>
<dbReference type="InterPro" id="IPR003593">
    <property type="entry name" value="AAA+_ATPase"/>
</dbReference>
<evidence type="ECO:0000256" key="14">
    <source>
        <dbReference type="SAM" id="MobiDB-lite"/>
    </source>
</evidence>
<dbReference type="EMBL" id="WJBH02000003">
    <property type="protein sequence ID" value="KAI9561191.1"/>
    <property type="molecule type" value="Genomic_DNA"/>
</dbReference>
<dbReference type="PROSITE" id="PS00211">
    <property type="entry name" value="ABC_TRANSPORTER_1"/>
    <property type="match status" value="2"/>
</dbReference>
<dbReference type="GO" id="GO:0005743">
    <property type="term" value="C:mitochondrial inner membrane"/>
    <property type="evidence" value="ECO:0007669"/>
    <property type="project" value="TreeGrafter"/>
</dbReference>
<evidence type="ECO:0000256" key="5">
    <source>
        <dbReference type="ARBA" id="ARBA00022692"/>
    </source>
</evidence>
<comment type="subcellular location">
    <subcellularLocation>
        <location evidence="1">Membrane</location>
        <topology evidence="1">Multi-pass membrane protein</topology>
    </subcellularLocation>
</comment>
<dbReference type="PANTHER" id="PTHR43394:SF27">
    <property type="entry name" value="ATP-DEPENDENT TRANSLOCASE ABCB1-LIKE"/>
    <property type="match status" value="1"/>
</dbReference>
<dbReference type="GO" id="GO:0090374">
    <property type="term" value="P:oligopeptide export from mitochondrion"/>
    <property type="evidence" value="ECO:0007669"/>
    <property type="project" value="TreeGrafter"/>
</dbReference>
<feature type="transmembrane region" description="Helical" evidence="15">
    <location>
        <begin position="216"/>
        <end position="242"/>
    </location>
</feature>
<evidence type="ECO:0000256" key="1">
    <source>
        <dbReference type="ARBA" id="ARBA00004141"/>
    </source>
</evidence>
<feature type="transmembrane region" description="Helical" evidence="15">
    <location>
        <begin position="127"/>
        <end position="151"/>
    </location>
</feature>
<evidence type="ECO:0000256" key="2">
    <source>
        <dbReference type="ARBA" id="ARBA00007577"/>
    </source>
</evidence>
<feature type="domain" description="ABC transmembrane type-1" evidence="17">
    <location>
        <begin position="832"/>
        <end position="1121"/>
    </location>
</feature>
<accession>A0AAD5LED6</accession>
<evidence type="ECO:0000259" key="17">
    <source>
        <dbReference type="PROSITE" id="PS50929"/>
    </source>
</evidence>
<proteinExistence type="inferred from homology"/>
<keyword evidence="5 15" id="KW-0812">Transmembrane</keyword>
<feature type="transmembrane region" description="Helical" evidence="15">
    <location>
        <begin position="402"/>
        <end position="425"/>
    </location>
</feature>
<sequence>MSSLIQRSRTSRADSSVASKKRTKVGPSDQHRPVCKEVGKRQTTGDQNLKMAPKLDLDDLKGQLNEAYIADDEQKRKQDDTSSSSISSIPDNKEDGKKKKKKEKPPPPEIPPVPFIDLFRYASPTDFVLLVLGTLGAIGTGICFPIMLILFGDITNAFVGGGLDQETINEINCNISNDPNYTYPYPLGPTCNLSDPNNSYANSPEGQAVQDEFTKFGIYVAVIGAVLFVLGFIFVTALNFTAENQVYRIRSRFLQAVLRQDVGWYDTKSSNDFASRITEDLNKIQDGIGEKIGMFTFSMTSFIASIINAFIHGWQLTLVMLVSTPVLAISMGILAKVQASLTENELKAYAQAGGVAEEVFSSIRTVMAFGGQSKEIDRFQKNLTFAKKAGIKRGMATGIGAGLVWGIIYASYALAFWYGISLILAACDGNSYSSSDLLIVFFSVLIGAMQIGQAAPYIEAFSVARGAAATIFSIIDRIPPIDSSSDKGLIPERVDGKIAFRNVHFNYPSRPDVKILQGISFDVIPGQTVALVGTSGCGKSTCVQLLQRFYDPLEGSVSIDGNELRDLHLGWLREQMGVVGQEPVLFGTSIGENICYGRDGVSQEEMERAAKEANAHDFIQRLPRKYDTLVGERGAQLSGGQKQRIAIARALVRQPKILLLDEATSALDTQSESVVQKALDKARQGRTTIIVAHRLTTIRNADRIIVIKDGVIQEDGTHDKLMAKRGIYYQLVVSQQGGEQDSKRSSFDDVSESEDEEVNTAKAKSWIPDEKEEVADAISLAGSHPLGRNNSIRGARLSVASSAVSAQSEDIDVSLMEIMRMNRKEWPYITMGVIGSAIVGLSTPVYAILFSEVLGVLTPGGSAEEQAYKRERGNFYSLMFLILGIVAGFAAFAQSFSFSVAGESLTSRLRGLTFEAILKQEVGWFDRKTNSVGALCARLSGDAASVQGATGSRIGVLFQALTTMVASVILALYFQWKLGLVALCFVPLLLISTYFQAKIIMGQSALERDGLQKSAKVAMEAIANIRTVASLGKERQFHTIYMESLRDPHRQALKKSWVRGAIFGFASAIPMFAYSVTMYYGGWLIVNECLDFTSVFKVSESLLFGTQMIGQAVAFAPNYNKAKVAANRIFALLKRVPLIDASSPAGSIIQNVEGNVDFDKVRFRYPTRKDAEVLQGLTLAVRAGQTVALVGHSGCGKSTCIQLLERFYDPDSGQVQLDGKDINPINISSLRSQMGIVSQEPILFNLTIGQNIAYGDNSRVVPMDEIIEAARKANIHTFIQSLPNGYETMVGERGTQLSGGQKQRVAIARALIRNPKILLLDEATSALDSESEQVVQMALDAAREGRTCITIAHRLSTIQNADNIIVINQGTIKEQGTHEELIQLGGLYFELCSVQGIALKPVSSSANLQEIAL</sequence>
<feature type="transmembrane region" description="Helical" evidence="15">
    <location>
        <begin position="875"/>
        <end position="901"/>
    </location>
</feature>
<dbReference type="GO" id="GO:0017085">
    <property type="term" value="P:response to insecticide"/>
    <property type="evidence" value="ECO:0007669"/>
    <property type="project" value="UniProtKB-ARBA"/>
</dbReference>
<protein>
    <recommendedName>
        <fullName evidence="3">ABC-type xenobiotic transporter</fullName>
        <ecNumber evidence="3">7.6.2.2</ecNumber>
    </recommendedName>
</protein>
<evidence type="ECO:0000256" key="11">
    <source>
        <dbReference type="ARBA" id="ARBA00023136"/>
    </source>
</evidence>
<dbReference type="InterPro" id="IPR011527">
    <property type="entry name" value="ABC1_TM_dom"/>
</dbReference>
<feature type="transmembrane region" description="Helical" evidence="15">
    <location>
        <begin position="437"/>
        <end position="458"/>
    </location>
</feature>
<dbReference type="InterPro" id="IPR003439">
    <property type="entry name" value="ABC_transporter-like_ATP-bd"/>
</dbReference>
<comment type="caution">
    <text evidence="18">The sequence shown here is derived from an EMBL/GenBank/DDBJ whole genome shotgun (WGS) entry which is preliminary data.</text>
</comment>
<reference evidence="18 19" key="1">
    <citation type="submission" date="2022-05" db="EMBL/GenBank/DDBJ databases">
        <title>A multi-omics perspective on studying reproductive biology in Daphnia sinensis.</title>
        <authorList>
            <person name="Jia J."/>
        </authorList>
    </citation>
    <scope>NUCLEOTIDE SEQUENCE [LARGE SCALE GENOMIC DNA]</scope>
    <source>
        <strain evidence="18 19">WSL</strain>
    </source>
</reference>
<keyword evidence="9" id="KW-1278">Translocase</keyword>
<feature type="compositionally biased region" description="Polar residues" evidence="14">
    <location>
        <begin position="1"/>
        <end position="18"/>
    </location>
</feature>
<dbReference type="Gene3D" id="1.20.1560.10">
    <property type="entry name" value="ABC transporter type 1, transmembrane domain"/>
    <property type="match status" value="2"/>
</dbReference>
<keyword evidence="6" id="KW-0677">Repeat</keyword>
<dbReference type="GO" id="GO:0016887">
    <property type="term" value="F:ATP hydrolysis activity"/>
    <property type="evidence" value="ECO:0007669"/>
    <property type="project" value="InterPro"/>
</dbReference>
<dbReference type="InterPro" id="IPR027417">
    <property type="entry name" value="P-loop_NTPase"/>
</dbReference>
<dbReference type="InterPro" id="IPR039421">
    <property type="entry name" value="Type_1_exporter"/>
</dbReference>
<dbReference type="CDD" id="cd18578">
    <property type="entry name" value="ABC_6TM_Pgp_ABCB1_D2_like"/>
    <property type="match status" value="1"/>
</dbReference>
<evidence type="ECO:0000256" key="8">
    <source>
        <dbReference type="ARBA" id="ARBA00022840"/>
    </source>
</evidence>
<evidence type="ECO:0000313" key="19">
    <source>
        <dbReference type="Proteomes" id="UP000820818"/>
    </source>
</evidence>
<feature type="domain" description="ABC transporter" evidence="16">
    <location>
        <begin position="1156"/>
        <end position="1394"/>
    </location>
</feature>
<dbReference type="GO" id="GO:0097254">
    <property type="term" value="P:renal tubular secretion"/>
    <property type="evidence" value="ECO:0007669"/>
    <property type="project" value="UniProtKB-ARBA"/>
</dbReference>